<sequence length="96" mass="10806">MQGPGTHRQHSTAQAQGRSAEAQRARVLAHLRQHHRLTTIEARERLNVLHPAGRAFELRARGHRIETLWRTERDAAGNPHHVAEYVLMPGAGEVSQ</sequence>
<organism evidence="3 4">
    <name type="scientific">Guyparkeria halophila</name>
    <dbReference type="NCBI Taxonomy" id="47960"/>
    <lineage>
        <taxon>Bacteria</taxon>
        <taxon>Pseudomonadati</taxon>
        <taxon>Pseudomonadota</taxon>
        <taxon>Gammaproteobacteria</taxon>
        <taxon>Chromatiales</taxon>
        <taxon>Thioalkalibacteraceae</taxon>
        <taxon>Guyparkeria</taxon>
    </lineage>
</organism>
<evidence type="ECO:0000259" key="2">
    <source>
        <dbReference type="Pfam" id="PF14090"/>
    </source>
</evidence>
<feature type="region of interest" description="Disordered" evidence="1">
    <location>
        <begin position="1"/>
        <end position="25"/>
    </location>
</feature>
<keyword evidence="4" id="KW-1185">Reference proteome</keyword>
<gene>
    <name evidence="3" type="ORF">GM160_06045</name>
</gene>
<evidence type="ECO:0000313" key="4">
    <source>
        <dbReference type="Proteomes" id="UP000427716"/>
    </source>
</evidence>
<protein>
    <recommendedName>
        <fullName evidence="2">Winged helix-turn-helix domain-containing protein</fullName>
    </recommendedName>
</protein>
<dbReference type="Pfam" id="PF14090">
    <property type="entry name" value="HTH_39"/>
    <property type="match status" value="1"/>
</dbReference>
<dbReference type="KEGG" id="ghl:GM160_06045"/>
<evidence type="ECO:0000313" key="3">
    <source>
        <dbReference type="EMBL" id="QGT79577.1"/>
    </source>
</evidence>
<evidence type="ECO:0000256" key="1">
    <source>
        <dbReference type="SAM" id="MobiDB-lite"/>
    </source>
</evidence>
<proteinExistence type="predicted"/>
<accession>A0A6I6D5P5</accession>
<dbReference type="EMBL" id="CP046415">
    <property type="protein sequence ID" value="QGT79577.1"/>
    <property type="molecule type" value="Genomic_DNA"/>
</dbReference>
<dbReference type="AlphaFoldDB" id="A0A6I6D5P5"/>
<dbReference type="Proteomes" id="UP000427716">
    <property type="component" value="Chromosome"/>
</dbReference>
<name>A0A6I6D5P5_9GAMM</name>
<dbReference type="InterPro" id="IPR055245">
    <property type="entry name" value="HTH_proteobacteria"/>
</dbReference>
<feature type="domain" description="Winged helix-turn-helix" evidence="2">
    <location>
        <begin position="23"/>
        <end position="88"/>
    </location>
</feature>
<reference evidence="3 4" key="1">
    <citation type="submission" date="2019-11" db="EMBL/GenBank/DDBJ databases">
        <authorList>
            <person name="Zhang J."/>
            <person name="Sun C."/>
        </authorList>
    </citation>
    <scope>NUCLEOTIDE SEQUENCE [LARGE SCALE GENOMIC DNA]</scope>
    <source>
        <strain evidence="4">sp2</strain>
    </source>
</reference>